<organism evidence="1 2">
    <name type="scientific">Streblomastix strix</name>
    <dbReference type="NCBI Taxonomy" id="222440"/>
    <lineage>
        <taxon>Eukaryota</taxon>
        <taxon>Metamonada</taxon>
        <taxon>Preaxostyla</taxon>
        <taxon>Oxymonadida</taxon>
        <taxon>Streblomastigidae</taxon>
        <taxon>Streblomastix</taxon>
    </lineage>
</organism>
<evidence type="ECO:0000313" key="1">
    <source>
        <dbReference type="EMBL" id="KAA6361923.1"/>
    </source>
</evidence>
<dbReference type="AlphaFoldDB" id="A0A5J4TVH8"/>
<proteinExistence type="predicted"/>
<protein>
    <submittedName>
        <fullName evidence="1">Uncharacterized protein</fullName>
    </submittedName>
</protein>
<reference evidence="1 2" key="1">
    <citation type="submission" date="2019-03" db="EMBL/GenBank/DDBJ databases">
        <title>Single cell metagenomics reveals metabolic interactions within the superorganism composed of flagellate Streblomastix strix and complex community of Bacteroidetes bacteria on its surface.</title>
        <authorList>
            <person name="Treitli S.C."/>
            <person name="Kolisko M."/>
            <person name="Husnik F."/>
            <person name="Keeling P."/>
            <person name="Hampl V."/>
        </authorList>
    </citation>
    <scope>NUCLEOTIDE SEQUENCE [LARGE SCALE GENOMIC DNA]</scope>
    <source>
        <strain evidence="1">ST1C</strain>
    </source>
</reference>
<name>A0A5J4TVH8_9EUKA</name>
<comment type="caution">
    <text evidence="1">The sequence shown here is derived from an EMBL/GenBank/DDBJ whole genome shotgun (WGS) entry which is preliminary data.</text>
</comment>
<dbReference type="Proteomes" id="UP000324800">
    <property type="component" value="Unassembled WGS sequence"/>
</dbReference>
<feature type="non-terminal residue" evidence="1">
    <location>
        <position position="51"/>
    </location>
</feature>
<dbReference type="EMBL" id="SNRW01024887">
    <property type="protein sequence ID" value="KAA6361923.1"/>
    <property type="molecule type" value="Genomic_DNA"/>
</dbReference>
<sequence length="51" mass="5829">MKLWKRTQFKIQAVVNQCDAVEIQYVTIGNQFVAVGNQCVDVNDRQKTAQT</sequence>
<gene>
    <name evidence="1" type="ORF">EZS28_042550</name>
</gene>
<accession>A0A5J4TVH8</accession>
<evidence type="ECO:0000313" key="2">
    <source>
        <dbReference type="Proteomes" id="UP000324800"/>
    </source>
</evidence>